<sequence length="136" mass="14851">MASSVFSTTQEVVKSGDNEASILPLTHRSRGTSDHVLSDSSLFSTWYPYTQNQKVCIVDGLLSNVVGIDSKCKAMFSPSLSSFQDLDSGKMIGNTRVKDGLYKIDVRKKVTSNKQSFAAGMTDAESTNYGNIMKLH</sequence>
<name>A0A834SPS2_9FABA</name>
<evidence type="ECO:0000313" key="2">
    <source>
        <dbReference type="Proteomes" id="UP000634136"/>
    </source>
</evidence>
<evidence type="ECO:0000313" key="1">
    <source>
        <dbReference type="EMBL" id="KAF7807432.1"/>
    </source>
</evidence>
<reference evidence="1" key="1">
    <citation type="submission" date="2020-09" db="EMBL/GenBank/DDBJ databases">
        <title>Genome-Enabled Discovery of Anthraquinone Biosynthesis in Senna tora.</title>
        <authorList>
            <person name="Kang S.-H."/>
            <person name="Pandey R.P."/>
            <person name="Lee C.-M."/>
            <person name="Sim J.-S."/>
            <person name="Jeong J.-T."/>
            <person name="Choi B.-S."/>
            <person name="Jung M."/>
            <person name="Ginzburg D."/>
            <person name="Zhao K."/>
            <person name="Won S.Y."/>
            <person name="Oh T.-J."/>
            <person name="Yu Y."/>
            <person name="Kim N.-H."/>
            <person name="Lee O.R."/>
            <person name="Lee T.-H."/>
            <person name="Bashyal P."/>
            <person name="Kim T.-S."/>
            <person name="Lee W.-H."/>
            <person name="Kawkins C."/>
            <person name="Kim C.-K."/>
            <person name="Kim J.S."/>
            <person name="Ahn B.O."/>
            <person name="Rhee S.Y."/>
            <person name="Sohng J.K."/>
        </authorList>
    </citation>
    <scope>NUCLEOTIDE SEQUENCE</scope>
    <source>
        <tissue evidence="1">Leaf</tissue>
    </source>
</reference>
<organism evidence="1 2">
    <name type="scientific">Senna tora</name>
    <dbReference type="NCBI Taxonomy" id="362788"/>
    <lineage>
        <taxon>Eukaryota</taxon>
        <taxon>Viridiplantae</taxon>
        <taxon>Streptophyta</taxon>
        <taxon>Embryophyta</taxon>
        <taxon>Tracheophyta</taxon>
        <taxon>Spermatophyta</taxon>
        <taxon>Magnoliopsida</taxon>
        <taxon>eudicotyledons</taxon>
        <taxon>Gunneridae</taxon>
        <taxon>Pentapetalae</taxon>
        <taxon>rosids</taxon>
        <taxon>fabids</taxon>
        <taxon>Fabales</taxon>
        <taxon>Fabaceae</taxon>
        <taxon>Caesalpinioideae</taxon>
        <taxon>Cassia clade</taxon>
        <taxon>Senna</taxon>
    </lineage>
</organism>
<proteinExistence type="predicted"/>
<gene>
    <name evidence="1" type="ORF">G2W53_039593</name>
</gene>
<dbReference type="Proteomes" id="UP000634136">
    <property type="component" value="Unassembled WGS sequence"/>
</dbReference>
<dbReference type="OrthoDB" id="1436954at2759"/>
<dbReference type="AlphaFoldDB" id="A0A834SPS2"/>
<keyword evidence="2" id="KW-1185">Reference proteome</keyword>
<accession>A0A834SPS2</accession>
<comment type="caution">
    <text evidence="1">The sequence shown here is derived from an EMBL/GenBank/DDBJ whole genome shotgun (WGS) entry which is preliminary data.</text>
</comment>
<protein>
    <submittedName>
        <fullName evidence="1">Retrovirus-related Pol polyprotein from transposon TNT 1-94</fullName>
    </submittedName>
</protein>
<dbReference type="EMBL" id="JAAIUW010000012">
    <property type="protein sequence ID" value="KAF7807432.1"/>
    <property type="molecule type" value="Genomic_DNA"/>
</dbReference>